<organism evidence="13 14">
    <name type="scientific">Acaryochloris marina (strain MBIC 11017)</name>
    <dbReference type="NCBI Taxonomy" id="329726"/>
    <lineage>
        <taxon>Bacteria</taxon>
        <taxon>Bacillati</taxon>
        <taxon>Cyanobacteriota</taxon>
        <taxon>Cyanophyceae</taxon>
        <taxon>Acaryochloridales</taxon>
        <taxon>Acaryochloridaceae</taxon>
        <taxon>Acaryochloris</taxon>
    </lineage>
</organism>
<feature type="domain" description="Prepilin type IV endopeptidase peptidase" evidence="11">
    <location>
        <begin position="107"/>
        <end position="225"/>
    </location>
</feature>
<dbReference type="InterPro" id="IPR000045">
    <property type="entry name" value="Prepilin_IV_endopep_pep"/>
</dbReference>
<dbReference type="EC" id="2.1.1.-" evidence="9"/>
<dbReference type="GO" id="GO:0004190">
    <property type="term" value="F:aspartic-type endopeptidase activity"/>
    <property type="evidence" value="ECO:0007669"/>
    <property type="project" value="UniProtKB-EC"/>
</dbReference>
<evidence type="ECO:0000256" key="4">
    <source>
        <dbReference type="ARBA" id="ARBA00022519"/>
    </source>
</evidence>
<keyword evidence="7 10" id="KW-0472">Membrane</keyword>
<dbReference type="GO" id="GO:0032259">
    <property type="term" value="P:methylation"/>
    <property type="evidence" value="ECO:0007669"/>
    <property type="project" value="UniProtKB-KW"/>
</dbReference>
<evidence type="ECO:0000256" key="10">
    <source>
        <dbReference type="SAM" id="Phobius"/>
    </source>
</evidence>
<dbReference type="PRINTS" id="PR00864">
    <property type="entry name" value="PREPILNPTASE"/>
</dbReference>
<evidence type="ECO:0000256" key="7">
    <source>
        <dbReference type="ARBA" id="ARBA00023136"/>
    </source>
</evidence>
<dbReference type="eggNOG" id="COG1989">
    <property type="taxonomic scope" value="Bacteria"/>
</dbReference>
<dbReference type="PANTHER" id="PTHR30487">
    <property type="entry name" value="TYPE 4 PREPILIN-LIKE PROTEINS LEADER PEPTIDE-PROCESSING ENZYME"/>
    <property type="match status" value="1"/>
</dbReference>
<comment type="similarity">
    <text evidence="2 8">Belongs to the peptidase A24 family.</text>
</comment>
<evidence type="ECO:0000256" key="9">
    <source>
        <dbReference type="RuleBase" id="RU003794"/>
    </source>
</evidence>
<feature type="transmembrane region" description="Helical" evidence="10">
    <location>
        <begin position="205"/>
        <end position="226"/>
    </location>
</feature>
<evidence type="ECO:0000313" key="14">
    <source>
        <dbReference type="Proteomes" id="UP000000268"/>
    </source>
</evidence>
<dbReference type="GO" id="GO:0008168">
    <property type="term" value="F:methyltransferase activity"/>
    <property type="evidence" value="ECO:0007669"/>
    <property type="project" value="UniProtKB-KW"/>
</dbReference>
<comment type="function">
    <text evidence="9">Plays an essential role in type IV pili and type II pseudopili formation by proteolytically removing the leader sequence from substrate proteins and subsequently monomethylating the alpha-amino group of the newly exposed N-terminal phenylalanine.</text>
</comment>
<dbReference type="HOGENOM" id="CLU_057101_0_1_3"/>
<keyword evidence="9" id="KW-0808">Transferase</keyword>
<keyword evidence="5 9" id="KW-0812">Transmembrane</keyword>
<evidence type="ECO:0000259" key="12">
    <source>
        <dbReference type="Pfam" id="PF06750"/>
    </source>
</evidence>
<dbReference type="EMBL" id="CP000828">
    <property type="protein sequence ID" value="ABW27427.1"/>
    <property type="molecule type" value="Genomic_DNA"/>
</dbReference>
<evidence type="ECO:0000256" key="1">
    <source>
        <dbReference type="ARBA" id="ARBA00004429"/>
    </source>
</evidence>
<dbReference type="Pfam" id="PF06750">
    <property type="entry name" value="A24_N_bact"/>
    <property type="match status" value="1"/>
</dbReference>
<keyword evidence="9" id="KW-0645">Protease</keyword>
<keyword evidence="6 10" id="KW-1133">Transmembrane helix</keyword>
<gene>
    <name evidence="13" type="primary">pilD</name>
    <name evidence="13" type="ordered locus">AM1_2419</name>
</gene>
<protein>
    <recommendedName>
        <fullName evidence="9">Prepilin leader peptidase/N-methyltransferase</fullName>
        <ecNumber evidence="9">2.1.1.-</ecNumber>
        <ecNumber evidence="9">3.4.23.43</ecNumber>
    </recommendedName>
</protein>
<dbReference type="PANTHER" id="PTHR30487:SF0">
    <property type="entry name" value="PREPILIN LEADER PEPTIDASE_N-METHYLTRANSFERASE-RELATED"/>
    <property type="match status" value="1"/>
</dbReference>
<keyword evidence="9" id="KW-0378">Hydrolase</keyword>
<keyword evidence="9" id="KW-0489">Methyltransferase</keyword>
<dbReference type="AlphaFoldDB" id="B0C380"/>
<accession>B0C380</accession>
<evidence type="ECO:0000256" key="6">
    <source>
        <dbReference type="ARBA" id="ARBA00022989"/>
    </source>
</evidence>
<name>B0C380_ACAM1</name>
<keyword evidence="4" id="KW-0997">Cell inner membrane</keyword>
<evidence type="ECO:0000256" key="5">
    <source>
        <dbReference type="ARBA" id="ARBA00022692"/>
    </source>
</evidence>
<dbReference type="InterPro" id="IPR010627">
    <property type="entry name" value="Prepilin_pept_A24_N"/>
</dbReference>
<feature type="domain" description="Prepilin peptidase A24 N-terminal" evidence="12">
    <location>
        <begin position="15"/>
        <end position="96"/>
    </location>
</feature>
<feature type="transmembrane region" description="Helical" evidence="10">
    <location>
        <begin position="238"/>
        <end position="263"/>
    </location>
</feature>
<dbReference type="EC" id="3.4.23.43" evidence="9"/>
<dbReference type="RefSeq" id="WP_012162893.1">
    <property type="nucleotide sequence ID" value="NC_009925.1"/>
</dbReference>
<evidence type="ECO:0000259" key="11">
    <source>
        <dbReference type="Pfam" id="PF01478"/>
    </source>
</evidence>
<dbReference type="STRING" id="329726.AM1_2419"/>
<dbReference type="Proteomes" id="UP000000268">
    <property type="component" value="Chromosome"/>
</dbReference>
<evidence type="ECO:0000256" key="8">
    <source>
        <dbReference type="RuleBase" id="RU003793"/>
    </source>
</evidence>
<evidence type="ECO:0000256" key="2">
    <source>
        <dbReference type="ARBA" id="ARBA00005801"/>
    </source>
</evidence>
<proteinExistence type="inferred from homology"/>
<sequence length="279" mass="30372">MSWAEIFIYGLVVSLGASVGSFLNVVIYRLPEGLSLLHPPSRCPKCHTPLKPYDNVPVLGWLWLQGKCRYCKTPIASRYPLVEAATACMFLGIFLLFGYQLQTLGYWLFASVLISLALIDLDVMLLPSPLTRLGVISGVTFQTLVGWHQNGLTGAAQGFTFGALGVIAGIWLIDVIGLLAGLIFRRAAMGGGDSKLMAMIGAWLGWRYMLLTLFLACLVGSVVGIGGRVFGKLGKFQVIPFGPFLVLGALLCMMSGAQIWTGYQQGILWLYRWMGIELG</sequence>
<dbReference type="KEGG" id="amr:AM1_2419"/>
<keyword evidence="14" id="KW-1185">Reference proteome</keyword>
<comment type="subcellular location">
    <subcellularLocation>
        <location evidence="1">Cell inner membrane</location>
        <topology evidence="1">Multi-pass membrane protein</topology>
    </subcellularLocation>
    <subcellularLocation>
        <location evidence="9">Cell membrane</location>
        <topology evidence="9">Multi-pass membrane protein</topology>
    </subcellularLocation>
</comment>
<dbReference type="InterPro" id="IPR014032">
    <property type="entry name" value="Peptidase_A24A_bac"/>
</dbReference>
<dbReference type="Pfam" id="PF01478">
    <property type="entry name" value="Peptidase_A24"/>
    <property type="match status" value="1"/>
</dbReference>
<feature type="transmembrane region" description="Helical" evidence="10">
    <location>
        <begin position="105"/>
        <end position="123"/>
    </location>
</feature>
<dbReference type="InterPro" id="IPR050882">
    <property type="entry name" value="Prepilin_peptidase/N-MTase"/>
</dbReference>
<dbReference type="Gene3D" id="1.20.120.1220">
    <property type="match status" value="1"/>
</dbReference>
<dbReference type="GO" id="GO:0006465">
    <property type="term" value="P:signal peptide processing"/>
    <property type="evidence" value="ECO:0007669"/>
    <property type="project" value="TreeGrafter"/>
</dbReference>
<evidence type="ECO:0000313" key="13">
    <source>
        <dbReference type="EMBL" id="ABW27427.1"/>
    </source>
</evidence>
<feature type="transmembrane region" description="Helical" evidence="10">
    <location>
        <begin position="159"/>
        <end position="184"/>
    </location>
</feature>
<feature type="transmembrane region" description="Helical" evidence="10">
    <location>
        <begin position="6"/>
        <end position="28"/>
    </location>
</feature>
<comment type="catalytic activity">
    <reaction evidence="9">
        <text>Typically cleaves a -Gly-|-Phe- bond to release an N-terminal, basic peptide of 5-8 residues from type IV prepilin, and then N-methylates the new N-terminal amino group, the methyl donor being S-adenosyl-L-methionine.</text>
        <dbReference type="EC" id="3.4.23.43"/>
    </reaction>
</comment>
<dbReference type="OrthoDB" id="9789291at2"/>
<evidence type="ECO:0000256" key="3">
    <source>
        <dbReference type="ARBA" id="ARBA00022475"/>
    </source>
</evidence>
<keyword evidence="9" id="KW-0511">Multifunctional enzyme</keyword>
<reference evidence="13 14" key="1">
    <citation type="journal article" date="2008" name="Proc. Natl. Acad. Sci. U.S.A.">
        <title>Niche adaptation and genome expansion in the chlorophyll d-producing cyanobacterium Acaryochloris marina.</title>
        <authorList>
            <person name="Swingley W.D."/>
            <person name="Chen M."/>
            <person name="Cheung P.C."/>
            <person name="Conrad A.L."/>
            <person name="Dejesa L.C."/>
            <person name="Hao J."/>
            <person name="Honchak B.M."/>
            <person name="Karbach L.E."/>
            <person name="Kurdoglu A."/>
            <person name="Lahiri S."/>
            <person name="Mastrian S.D."/>
            <person name="Miyashita H."/>
            <person name="Page L."/>
            <person name="Ramakrishna P."/>
            <person name="Satoh S."/>
            <person name="Sattley W.M."/>
            <person name="Shimada Y."/>
            <person name="Taylor H.L."/>
            <person name="Tomo T."/>
            <person name="Tsuchiya T."/>
            <person name="Wang Z.T."/>
            <person name="Raymond J."/>
            <person name="Mimuro M."/>
            <person name="Blankenship R.E."/>
            <person name="Touchman J.W."/>
        </authorList>
    </citation>
    <scope>NUCLEOTIDE SEQUENCE [LARGE SCALE GENOMIC DNA]</scope>
    <source>
        <strain evidence="14">MBIC 11017</strain>
    </source>
</reference>
<feature type="transmembrane region" description="Helical" evidence="10">
    <location>
        <begin position="79"/>
        <end position="99"/>
    </location>
</feature>
<keyword evidence="3" id="KW-1003">Cell membrane</keyword>
<dbReference type="GO" id="GO:0005886">
    <property type="term" value="C:plasma membrane"/>
    <property type="evidence" value="ECO:0007669"/>
    <property type="project" value="UniProtKB-SubCell"/>
</dbReference>